<dbReference type="InterPro" id="IPR050482">
    <property type="entry name" value="Sensor_HK_TwoCompSys"/>
</dbReference>
<gene>
    <name evidence="6" type="ORF">QFZ49_005380</name>
</gene>
<evidence type="ECO:0000313" key="7">
    <source>
        <dbReference type="Proteomes" id="UP001223072"/>
    </source>
</evidence>
<dbReference type="InterPro" id="IPR003594">
    <property type="entry name" value="HATPase_dom"/>
</dbReference>
<accession>A0ABU0RTT6</accession>
<dbReference type="SUPFAM" id="SSF55874">
    <property type="entry name" value="ATPase domain of HSP90 chaperone/DNA topoisomerase II/histidine kinase"/>
    <property type="match status" value="1"/>
</dbReference>
<protein>
    <submittedName>
        <fullName evidence="6">Signal transduction histidine kinase</fullName>
    </submittedName>
</protein>
<dbReference type="GO" id="GO:0016301">
    <property type="term" value="F:kinase activity"/>
    <property type="evidence" value="ECO:0007669"/>
    <property type="project" value="UniProtKB-KW"/>
</dbReference>
<evidence type="ECO:0000256" key="2">
    <source>
        <dbReference type="ARBA" id="ARBA00022777"/>
    </source>
</evidence>
<dbReference type="Proteomes" id="UP001223072">
    <property type="component" value="Unassembled WGS sequence"/>
</dbReference>
<dbReference type="PANTHER" id="PTHR24421:SF56">
    <property type="entry name" value="OXYGEN SENSOR HISTIDINE KINASE RESPONSE REGULATOR DOST"/>
    <property type="match status" value="1"/>
</dbReference>
<evidence type="ECO:0000313" key="6">
    <source>
        <dbReference type="EMBL" id="MDQ0935408.1"/>
    </source>
</evidence>
<evidence type="ECO:0000259" key="5">
    <source>
        <dbReference type="Pfam" id="PF02518"/>
    </source>
</evidence>
<dbReference type="EMBL" id="JAUSZS010000007">
    <property type="protein sequence ID" value="MDQ0935408.1"/>
    <property type="molecule type" value="Genomic_DNA"/>
</dbReference>
<name>A0ABU0RTT6_9ACTN</name>
<keyword evidence="3" id="KW-0902">Two-component regulatory system</keyword>
<dbReference type="Pfam" id="PF02518">
    <property type="entry name" value="HATPase_c"/>
    <property type="match status" value="1"/>
</dbReference>
<feature type="compositionally biased region" description="Polar residues" evidence="4">
    <location>
        <begin position="72"/>
        <end position="88"/>
    </location>
</feature>
<dbReference type="InterPro" id="IPR036890">
    <property type="entry name" value="HATPase_C_sf"/>
</dbReference>
<feature type="domain" description="Histidine kinase/HSP90-like ATPase" evidence="5">
    <location>
        <begin position="3"/>
        <end position="78"/>
    </location>
</feature>
<reference evidence="6 7" key="1">
    <citation type="submission" date="2023-07" db="EMBL/GenBank/DDBJ databases">
        <title>Comparative genomics of wheat-associated soil bacteria to identify genetic determinants of phenazine resistance.</title>
        <authorList>
            <person name="Mouncey N."/>
        </authorList>
    </citation>
    <scope>NUCLEOTIDE SEQUENCE [LARGE SCALE GENOMIC DNA]</scope>
    <source>
        <strain evidence="6 7">W2I16</strain>
    </source>
</reference>
<organism evidence="6 7">
    <name type="scientific">Streptomyces turgidiscabies</name>
    <dbReference type="NCBI Taxonomy" id="85558"/>
    <lineage>
        <taxon>Bacteria</taxon>
        <taxon>Bacillati</taxon>
        <taxon>Actinomycetota</taxon>
        <taxon>Actinomycetes</taxon>
        <taxon>Kitasatosporales</taxon>
        <taxon>Streptomycetaceae</taxon>
        <taxon>Streptomyces</taxon>
    </lineage>
</organism>
<feature type="region of interest" description="Disordered" evidence="4">
    <location>
        <begin position="63"/>
        <end position="88"/>
    </location>
</feature>
<sequence>MVAVLSEALTNIARHARASRADVVPATDGREIRLSVTDNGVGIPPGGRRSGLRNMAERAEQLGGRLELGNPDRSSGNGSRRCSYWQQT</sequence>
<evidence type="ECO:0000256" key="3">
    <source>
        <dbReference type="ARBA" id="ARBA00023012"/>
    </source>
</evidence>
<dbReference type="CDD" id="cd16917">
    <property type="entry name" value="HATPase_UhpB-NarQ-NarX-like"/>
    <property type="match status" value="1"/>
</dbReference>
<dbReference type="Gene3D" id="3.30.565.10">
    <property type="entry name" value="Histidine kinase-like ATPase, C-terminal domain"/>
    <property type="match status" value="1"/>
</dbReference>
<evidence type="ECO:0000256" key="4">
    <source>
        <dbReference type="SAM" id="MobiDB-lite"/>
    </source>
</evidence>
<keyword evidence="1" id="KW-0808">Transferase</keyword>
<keyword evidence="2 6" id="KW-0418">Kinase</keyword>
<dbReference type="PANTHER" id="PTHR24421">
    <property type="entry name" value="NITRATE/NITRITE SENSOR PROTEIN NARX-RELATED"/>
    <property type="match status" value="1"/>
</dbReference>
<keyword evidence="7" id="KW-1185">Reference proteome</keyword>
<evidence type="ECO:0000256" key="1">
    <source>
        <dbReference type="ARBA" id="ARBA00022679"/>
    </source>
</evidence>
<proteinExistence type="predicted"/>
<comment type="caution">
    <text evidence="6">The sequence shown here is derived from an EMBL/GenBank/DDBJ whole genome shotgun (WGS) entry which is preliminary data.</text>
</comment>